<name>A0A238XEM4_9PSEU</name>
<gene>
    <name evidence="2" type="ORF">SAMN06265360_11066</name>
</gene>
<dbReference type="AlphaFoldDB" id="A0A238XEM4"/>
<proteinExistence type="predicted"/>
<dbReference type="RefSeq" id="WP_089301496.1">
    <property type="nucleotide sequence ID" value="NZ_FZNW01000010.1"/>
</dbReference>
<dbReference type="Pfam" id="PF03259">
    <property type="entry name" value="Robl_LC7"/>
    <property type="match status" value="1"/>
</dbReference>
<organism evidence="2 3">
    <name type="scientific">Haloechinothrix alba</name>
    <dbReference type="NCBI Taxonomy" id="664784"/>
    <lineage>
        <taxon>Bacteria</taxon>
        <taxon>Bacillati</taxon>
        <taxon>Actinomycetota</taxon>
        <taxon>Actinomycetes</taxon>
        <taxon>Pseudonocardiales</taxon>
        <taxon>Pseudonocardiaceae</taxon>
        <taxon>Haloechinothrix</taxon>
    </lineage>
</organism>
<protein>
    <recommendedName>
        <fullName evidence="1">Roadblock/LAMTOR2 domain-containing protein</fullName>
    </recommendedName>
</protein>
<feature type="domain" description="Roadblock/LAMTOR2" evidence="1">
    <location>
        <begin position="12"/>
        <end position="102"/>
    </location>
</feature>
<evidence type="ECO:0000313" key="2">
    <source>
        <dbReference type="EMBL" id="SNR56379.1"/>
    </source>
</evidence>
<dbReference type="EMBL" id="FZNW01000010">
    <property type="protein sequence ID" value="SNR56379.1"/>
    <property type="molecule type" value="Genomic_DNA"/>
</dbReference>
<keyword evidence="3" id="KW-1185">Reference proteome</keyword>
<reference evidence="2 3" key="1">
    <citation type="submission" date="2017-06" db="EMBL/GenBank/DDBJ databases">
        <authorList>
            <person name="Kim H.J."/>
            <person name="Triplett B.A."/>
        </authorList>
    </citation>
    <scope>NUCLEOTIDE SEQUENCE [LARGE SCALE GENOMIC DNA]</scope>
    <source>
        <strain evidence="2 3">DSM 45207</strain>
    </source>
</reference>
<dbReference type="InterPro" id="IPR053141">
    <property type="entry name" value="Mycobact_SerProt_Inhib_Rv3364c"/>
</dbReference>
<evidence type="ECO:0000313" key="3">
    <source>
        <dbReference type="Proteomes" id="UP000198348"/>
    </source>
</evidence>
<dbReference type="SUPFAM" id="SSF103196">
    <property type="entry name" value="Roadblock/LC7 domain"/>
    <property type="match status" value="1"/>
</dbReference>
<dbReference type="Gene3D" id="3.30.450.30">
    <property type="entry name" value="Dynein light chain 2a, cytoplasmic"/>
    <property type="match status" value="1"/>
</dbReference>
<dbReference type="SMART" id="SM00960">
    <property type="entry name" value="Robl_LC7"/>
    <property type="match status" value="1"/>
</dbReference>
<evidence type="ECO:0000259" key="1">
    <source>
        <dbReference type="SMART" id="SM00960"/>
    </source>
</evidence>
<accession>A0A238XEM4</accession>
<dbReference type="PANTHER" id="PTHR36222">
    <property type="entry name" value="SERINE PROTEASE INHIBITOR RV3364C"/>
    <property type="match status" value="1"/>
</dbReference>
<dbReference type="InterPro" id="IPR004942">
    <property type="entry name" value="Roadblock/LAMTOR2_dom"/>
</dbReference>
<dbReference type="Proteomes" id="UP000198348">
    <property type="component" value="Unassembled WGS sequence"/>
</dbReference>
<sequence>MTSSAGRPTGRERLITDFVERVPGVAHGVIVSADGDLLAGSAGLPPARAGELATVVTGMLGMTAGVADCLAAGRVHQAVVEMELGFLLLMTVSDGSCVAALASPRSDMGTVAYEMSLLVERLGEQRATSE</sequence>
<dbReference type="OrthoDB" id="5187023at2"/>
<dbReference type="PANTHER" id="PTHR36222:SF1">
    <property type="entry name" value="SERINE PROTEASE INHIBITOR RV3364C"/>
    <property type="match status" value="1"/>
</dbReference>